<dbReference type="Proteomes" id="UP000250369">
    <property type="component" value="Unassembled WGS sequence"/>
</dbReference>
<protein>
    <recommendedName>
        <fullName evidence="3">WD40 repeat domain-containing protein</fullName>
    </recommendedName>
</protein>
<dbReference type="Gene3D" id="2.130.10.10">
    <property type="entry name" value="YVTN repeat-like/Quinoprotein amine dehydrogenase"/>
    <property type="match status" value="1"/>
</dbReference>
<reference evidence="1 2" key="1">
    <citation type="journal article" date="2009" name="Int. J. Syst. Evol. Microbiol.">
        <title>Paenibacillus contaminans sp. nov., isolated from a contaminated laboratory plate.</title>
        <authorList>
            <person name="Chou J.H."/>
            <person name="Lee J.H."/>
            <person name="Lin M.C."/>
            <person name="Chang P.S."/>
            <person name="Arun A.B."/>
            <person name="Young C.C."/>
            <person name="Chen W.M."/>
        </authorList>
    </citation>
    <scope>NUCLEOTIDE SEQUENCE [LARGE SCALE GENOMIC DNA]</scope>
    <source>
        <strain evidence="1 2">CKOBP-6</strain>
    </source>
</reference>
<dbReference type="InterPro" id="IPR011047">
    <property type="entry name" value="Quinoprotein_ADH-like_sf"/>
</dbReference>
<dbReference type="EMBL" id="QMFB01000003">
    <property type="protein sequence ID" value="RAV21860.1"/>
    <property type="molecule type" value="Genomic_DNA"/>
</dbReference>
<proteinExistence type="predicted"/>
<evidence type="ECO:0000313" key="2">
    <source>
        <dbReference type="Proteomes" id="UP000250369"/>
    </source>
</evidence>
<evidence type="ECO:0008006" key="3">
    <source>
        <dbReference type="Google" id="ProtNLM"/>
    </source>
</evidence>
<comment type="caution">
    <text evidence="1">The sequence shown here is derived from an EMBL/GenBank/DDBJ whole genome shotgun (WGS) entry which is preliminary data.</text>
</comment>
<accession>A0A329MQS0</accession>
<dbReference type="RefSeq" id="WP_113030170.1">
    <property type="nucleotide sequence ID" value="NZ_QMFB01000003.1"/>
</dbReference>
<name>A0A329MQS0_9BACL</name>
<keyword evidence="2" id="KW-1185">Reference proteome</keyword>
<dbReference type="InterPro" id="IPR015943">
    <property type="entry name" value="WD40/YVTN_repeat-like_dom_sf"/>
</dbReference>
<gene>
    <name evidence="1" type="ORF">DQG23_07325</name>
</gene>
<dbReference type="SUPFAM" id="SSF101898">
    <property type="entry name" value="NHL repeat"/>
    <property type="match status" value="1"/>
</dbReference>
<evidence type="ECO:0000313" key="1">
    <source>
        <dbReference type="EMBL" id="RAV21860.1"/>
    </source>
</evidence>
<organism evidence="1 2">
    <name type="scientific">Paenibacillus contaminans</name>
    <dbReference type="NCBI Taxonomy" id="450362"/>
    <lineage>
        <taxon>Bacteria</taxon>
        <taxon>Bacillati</taxon>
        <taxon>Bacillota</taxon>
        <taxon>Bacilli</taxon>
        <taxon>Bacillales</taxon>
        <taxon>Paenibacillaceae</taxon>
        <taxon>Paenibacillus</taxon>
    </lineage>
</organism>
<sequence length="597" mass="65223">MGSYVEPYTAIAEPCRNFNILGMTAFFDPKDGREKLVLSNYVEGSTGSLIFIDTETGKGEALQFPGDTGAWALLFMPEYGRLLVGTCESFGYLHSLDLKTRTWAKPLRHENELYIWNLELGSDGMVYGGTYPGCLLLRYDPGRHVLESIGRVSDNPRDLYSRTVYGGVPGHIIIAGGYDTSFLRAYDIEKQTFFDFGTPGAEVREIKDRFICTEYNGSFEFFDPVTFAPISSEGLNEELEIRKLTLPDGSDRHVIRLANGKWAGICGQSYFLAEADGGAPELRSIPVPAPPTAIHTIVADDNGTIWGATEFGQTIFSCNPQNGTYWNSSNVCSSGGEVYGMQFAQGKLFLTAYAGGDHIVYDPRQPWDQLNNINPKTLRSVAPDLIRPTGRTVLGPDSGIWTGWSAKYGTYGGGLSRIDPKTFEVQSWYDPIPGQQVCGLAADNRHIYFATNGYASGLPYNDEVNCHFAVWSPAGEIVFKHAFPRGVKLGSVLAVGGKVLVPVGSSIHVFDTLSMAFGGSIDVSQSSGALVALDVERAAVFGKELLVLNVRTGQLEQCGALPGPVHTAVLTKSGDLIFAHKTVLYKINQNRRIVDYR</sequence>
<dbReference type="AlphaFoldDB" id="A0A329MQS0"/>
<dbReference type="OrthoDB" id="2499502at2"/>
<dbReference type="SUPFAM" id="SSF50998">
    <property type="entry name" value="Quinoprotein alcohol dehydrogenase-like"/>
    <property type="match status" value="1"/>
</dbReference>